<comment type="function">
    <text evidence="14 19">Bifunctional enzyme that catalyzes the epimerization of the S- and R-forms of NAD(P)HX and the dehydration of the S-form of NAD(P)HX at the expense of ADP, which is converted to AMP. This allows the repair of both epimers of NAD(P)HX, a damaged form of NAD(P)H that is a result of enzymatic or heat-dependent hydration.</text>
</comment>
<feature type="domain" description="YjeF C-terminal" evidence="20">
    <location>
        <begin position="219"/>
        <end position="477"/>
    </location>
</feature>
<evidence type="ECO:0000256" key="10">
    <source>
        <dbReference type="ARBA" id="ARBA00023027"/>
    </source>
</evidence>
<comment type="similarity">
    <text evidence="4 19">In the C-terminal section; belongs to the NnrD/CARKD family.</text>
</comment>
<feature type="binding site" evidence="17">
    <location>
        <position position="419"/>
    </location>
    <ligand>
        <name>(6S)-NADPHX</name>
        <dbReference type="ChEBI" id="CHEBI:64076"/>
    </ligand>
</feature>
<evidence type="ECO:0000256" key="2">
    <source>
        <dbReference type="ARBA" id="ARBA00000909"/>
    </source>
</evidence>
<dbReference type="Pfam" id="PF01256">
    <property type="entry name" value="Carb_kinase"/>
    <property type="match status" value="1"/>
</dbReference>
<dbReference type="InterPro" id="IPR000631">
    <property type="entry name" value="CARKD"/>
</dbReference>
<evidence type="ECO:0000256" key="3">
    <source>
        <dbReference type="ARBA" id="ARBA00006001"/>
    </source>
</evidence>
<gene>
    <name evidence="17" type="primary">nnrD</name>
    <name evidence="18" type="synonym">nnrE</name>
    <name evidence="22" type="ORF">DES52_115119</name>
</gene>
<evidence type="ECO:0000256" key="13">
    <source>
        <dbReference type="ARBA" id="ARBA00023268"/>
    </source>
</evidence>
<comment type="catalytic activity">
    <reaction evidence="2 18 19">
        <text>(6R)-NADPHX = (6S)-NADPHX</text>
        <dbReference type="Rhea" id="RHEA:32227"/>
        <dbReference type="ChEBI" id="CHEBI:64076"/>
        <dbReference type="ChEBI" id="CHEBI:64077"/>
        <dbReference type="EC" id="5.1.99.6"/>
    </reaction>
</comment>
<dbReference type="PROSITE" id="PS51383">
    <property type="entry name" value="YJEF_C_3"/>
    <property type="match status" value="1"/>
</dbReference>
<feature type="binding site" evidence="18">
    <location>
        <position position="158"/>
    </location>
    <ligand>
        <name>(6S)-NADPHX</name>
        <dbReference type="ChEBI" id="CHEBI:64076"/>
    </ligand>
</feature>
<reference evidence="22 23" key="1">
    <citation type="submission" date="2018-06" db="EMBL/GenBank/DDBJ databases">
        <title>Genomic Encyclopedia of Type Strains, Phase IV (KMG-IV): sequencing the most valuable type-strain genomes for metagenomic binning, comparative biology and taxonomic classification.</title>
        <authorList>
            <person name="Goeker M."/>
        </authorList>
    </citation>
    <scope>NUCLEOTIDE SEQUENCE [LARGE SCALE GENOMIC DNA]</scope>
    <source>
        <strain evidence="22 23">DSM 18048</strain>
    </source>
</reference>
<evidence type="ECO:0000256" key="7">
    <source>
        <dbReference type="ARBA" id="ARBA00022840"/>
    </source>
</evidence>
<dbReference type="InterPro" id="IPR004443">
    <property type="entry name" value="YjeF_N_dom"/>
</dbReference>
<comment type="cofactor">
    <cofactor evidence="17">
        <name>Mg(2+)</name>
        <dbReference type="ChEBI" id="CHEBI:18420"/>
    </cofactor>
</comment>
<feature type="binding site" evidence="18">
    <location>
        <begin position="61"/>
        <end position="65"/>
    </location>
    <ligand>
        <name>(6S)-NADPHX</name>
        <dbReference type="ChEBI" id="CHEBI:64076"/>
    </ligand>
</feature>
<evidence type="ECO:0000259" key="21">
    <source>
        <dbReference type="PROSITE" id="PS51385"/>
    </source>
</evidence>
<dbReference type="HAMAP" id="MF_01966">
    <property type="entry name" value="NADHX_epimerase"/>
    <property type="match status" value="1"/>
</dbReference>
<evidence type="ECO:0000256" key="16">
    <source>
        <dbReference type="ARBA" id="ARBA00049209"/>
    </source>
</evidence>
<dbReference type="PROSITE" id="PS51385">
    <property type="entry name" value="YJEF_N"/>
    <property type="match status" value="1"/>
</dbReference>
<dbReference type="Gene3D" id="3.40.1190.20">
    <property type="match status" value="1"/>
</dbReference>
<dbReference type="NCBIfam" id="TIGR00197">
    <property type="entry name" value="yjeF_nterm"/>
    <property type="match status" value="1"/>
</dbReference>
<evidence type="ECO:0000256" key="15">
    <source>
        <dbReference type="ARBA" id="ARBA00048238"/>
    </source>
</evidence>
<dbReference type="GO" id="GO:0052856">
    <property type="term" value="F:NAD(P)HX epimerase activity"/>
    <property type="evidence" value="ECO:0007669"/>
    <property type="project" value="UniProtKB-UniRule"/>
</dbReference>
<accession>A0A318S413</accession>
<protein>
    <recommendedName>
        <fullName evidence="19">Bifunctional NAD(P)H-hydrate repair enzyme</fullName>
    </recommendedName>
    <alternativeName>
        <fullName evidence="19">Nicotinamide nucleotide repair protein</fullName>
    </alternativeName>
    <domain>
        <recommendedName>
            <fullName evidence="19">ADP-dependent (S)-NAD(P)H-hydrate dehydratase</fullName>
            <ecNumber evidence="19">4.2.1.136</ecNumber>
        </recommendedName>
        <alternativeName>
            <fullName evidence="19">ADP-dependent NAD(P)HX dehydratase</fullName>
        </alternativeName>
    </domain>
    <domain>
        <recommendedName>
            <fullName evidence="19">NAD(P)H-hydrate epimerase</fullName>
            <ecNumber evidence="19">5.1.99.6</ecNumber>
        </recommendedName>
    </domain>
</protein>
<keyword evidence="9 18" id="KW-0630">Potassium</keyword>
<feature type="domain" description="YjeF N-terminal" evidence="21">
    <location>
        <begin position="7"/>
        <end position="210"/>
    </location>
</feature>
<evidence type="ECO:0000256" key="5">
    <source>
        <dbReference type="ARBA" id="ARBA00022723"/>
    </source>
</evidence>
<comment type="catalytic activity">
    <reaction evidence="15 17 19">
        <text>(6S)-NADHX + ADP = AMP + phosphate + NADH + H(+)</text>
        <dbReference type="Rhea" id="RHEA:32223"/>
        <dbReference type="ChEBI" id="CHEBI:15378"/>
        <dbReference type="ChEBI" id="CHEBI:43474"/>
        <dbReference type="ChEBI" id="CHEBI:57945"/>
        <dbReference type="ChEBI" id="CHEBI:64074"/>
        <dbReference type="ChEBI" id="CHEBI:456215"/>
        <dbReference type="ChEBI" id="CHEBI:456216"/>
        <dbReference type="EC" id="4.2.1.136"/>
    </reaction>
</comment>
<dbReference type="InterPro" id="IPR030677">
    <property type="entry name" value="Nnr"/>
</dbReference>
<dbReference type="InterPro" id="IPR029056">
    <property type="entry name" value="Ribokinase-like"/>
</dbReference>
<evidence type="ECO:0000256" key="11">
    <source>
        <dbReference type="ARBA" id="ARBA00023235"/>
    </source>
</evidence>
<keyword evidence="12 17" id="KW-0456">Lyase</keyword>
<evidence type="ECO:0000256" key="19">
    <source>
        <dbReference type="PIRNR" id="PIRNR017184"/>
    </source>
</evidence>
<name>A0A318S413_9DEIO</name>
<dbReference type="GO" id="GO:0046872">
    <property type="term" value="F:metal ion binding"/>
    <property type="evidence" value="ECO:0007669"/>
    <property type="project" value="UniProtKB-UniRule"/>
</dbReference>
<keyword evidence="8 17" id="KW-0521">NADP</keyword>
<feature type="binding site" evidence="17">
    <location>
        <begin position="390"/>
        <end position="394"/>
    </location>
    <ligand>
        <name>AMP</name>
        <dbReference type="ChEBI" id="CHEBI:456215"/>
    </ligand>
</feature>
<sequence length="481" mass="50579">MSTFVFSADAIRAIDEDLERLDLLELTMETAGARVACHVHERFASERRAHPSGLILAGSGANGGDAFVAARHLLAFGWHVEVLALDTRHPLALRMSTRLESFASVQALTPESLRGALPSANVVLDGLLGTGFTPPLRAPLDDIVRTLNASGRTIVSIDVPSGLRSDTVEHDLYVKADLTLALVGPKPALLFHDLGEVDVLELGVPNELLERHAVARNIDMNAVRSLLPVRSKGAHKGTAGRVWILGGSPGYVGAPALSALGALRAGSGLVTLYARTSIEQHALEAMPHRLERWEDLPNDSRPDALAVGMGLREDGPVVARMVLAWRVKTVLDADALQPELAGLGHDEVVWTPHPGEAARLLSGNVEDVARDPFGSVRALRKRFGGTVVLKGAPTLVATREGVYACPFGNPGMATGGMGDVLSGVIASLLGQGLSGADAAVLGVALHALAGDAAAKRYGYGLVASDVAEEVAATWHNLTRAF</sequence>
<evidence type="ECO:0000256" key="14">
    <source>
        <dbReference type="ARBA" id="ARBA00025153"/>
    </source>
</evidence>
<evidence type="ECO:0000256" key="6">
    <source>
        <dbReference type="ARBA" id="ARBA00022741"/>
    </source>
</evidence>
<feature type="binding site" evidence="17">
    <location>
        <position position="254"/>
    </location>
    <ligand>
        <name>(6S)-NADPHX</name>
        <dbReference type="ChEBI" id="CHEBI:64076"/>
    </ligand>
</feature>
<dbReference type="EC" id="4.2.1.136" evidence="19"/>
<comment type="function">
    <text evidence="17">Catalyzes the dehydration of the S-form of NAD(P)HX at the expense of ADP, which is converted to AMP. Together with NAD(P)HX epimerase, which catalyzes the epimerization of the S- and R-forms, the enzyme allows the repair of both epimers of NAD(P)HX, a damaged form of NAD(P)H that is a result of enzymatic or heat-dependent hydration.</text>
</comment>
<dbReference type="GO" id="GO:0005524">
    <property type="term" value="F:ATP binding"/>
    <property type="evidence" value="ECO:0007669"/>
    <property type="project" value="UniProtKB-UniRule"/>
</dbReference>
<evidence type="ECO:0000256" key="9">
    <source>
        <dbReference type="ARBA" id="ARBA00022958"/>
    </source>
</evidence>
<evidence type="ECO:0000256" key="1">
    <source>
        <dbReference type="ARBA" id="ARBA00000013"/>
    </source>
</evidence>
<dbReference type="GO" id="GO:0052855">
    <property type="term" value="F:ADP-dependent NAD(P)H-hydrate dehydratase activity"/>
    <property type="evidence" value="ECO:0007669"/>
    <property type="project" value="UniProtKB-UniRule"/>
</dbReference>
<feature type="binding site" evidence="17">
    <location>
        <position position="418"/>
    </location>
    <ligand>
        <name>AMP</name>
        <dbReference type="ChEBI" id="CHEBI:456215"/>
    </ligand>
</feature>
<comment type="subunit">
    <text evidence="17">Homotetramer.</text>
</comment>
<comment type="caution">
    <text evidence="18">Lacks conserved residue(s) required for the propagation of feature annotation.</text>
</comment>
<dbReference type="PANTHER" id="PTHR12592">
    <property type="entry name" value="ATP-DEPENDENT (S)-NAD(P)H-HYDRATE DEHYDRATASE FAMILY MEMBER"/>
    <property type="match status" value="1"/>
</dbReference>
<dbReference type="PANTHER" id="PTHR12592:SF0">
    <property type="entry name" value="ATP-DEPENDENT (S)-NAD(P)H-HYDRATE DEHYDRATASE"/>
    <property type="match status" value="1"/>
</dbReference>
<keyword evidence="13" id="KW-0511">Multifunctional enzyme</keyword>
<dbReference type="SUPFAM" id="SSF53613">
    <property type="entry name" value="Ribokinase-like"/>
    <property type="match status" value="1"/>
</dbReference>
<dbReference type="EMBL" id="QJSX01000015">
    <property type="protein sequence ID" value="PYE51187.1"/>
    <property type="molecule type" value="Genomic_DNA"/>
</dbReference>
<feature type="binding site" evidence="18">
    <location>
        <position position="161"/>
    </location>
    <ligand>
        <name>K(+)</name>
        <dbReference type="ChEBI" id="CHEBI:29103"/>
    </ligand>
</feature>
<organism evidence="22 23">
    <name type="scientific">Deinococcus yavapaiensis KR-236</name>
    <dbReference type="NCBI Taxonomy" id="694435"/>
    <lineage>
        <taxon>Bacteria</taxon>
        <taxon>Thermotogati</taxon>
        <taxon>Deinococcota</taxon>
        <taxon>Deinococci</taxon>
        <taxon>Deinococcales</taxon>
        <taxon>Deinococcaceae</taxon>
        <taxon>Deinococcus</taxon>
    </lineage>
</organism>
<feature type="binding site" evidence="17">
    <location>
        <position position="310"/>
    </location>
    <ligand>
        <name>(6S)-NADPHX</name>
        <dbReference type="ChEBI" id="CHEBI:64076"/>
    </ligand>
</feature>
<dbReference type="AlphaFoldDB" id="A0A318S413"/>
<comment type="cofactor">
    <cofactor evidence="18 19">
        <name>K(+)</name>
        <dbReference type="ChEBI" id="CHEBI:29103"/>
    </cofactor>
    <text evidence="18 19">Binds 1 potassium ion per subunit.</text>
</comment>
<comment type="similarity">
    <text evidence="18">Belongs to the NnrE/AIBP family.</text>
</comment>
<dbReference type="GO" id="GO:0046496">
    <property type="term" value="P:nicotinamide nucleotide metabolic process"/>
    <property type="evidence" value="ECO:0007669"/>
    <property type="project" value="UniProtKB-UniRule"/>
</dbReference>
<dbReference type="InterPro" id="IPR017953">
    <property type="entry name" value="Carbohydrate_kinase_pred_CS"/>
</dbReference>
<feature type="binding site" evidence="17">
    <location>
        <position position="353"/>
    </location>
    <ligand>
        <name>(6S)-NADPHX</name>
        <dbReference type="ChEBI" id="CHEBI:64076"/>
    </ligand>
</feature>
<evidence type="ECO:0000259" key="20">
    <source>
        <dbReference type="PROSITE" id="PS51383"/>
    </source>
</evidence>
<dbReference type="SUPFAM" id="SSF64153">
    <property type="entry name" value="YjeF N-terminal domain-like"/>
    <property type="match status" value="1"/>
</dbReference>
<keyword evidence="5 18" id="KW-0479">Metal-binding</keyword>
<evidence type="ECO:0000256" key="18">
    <source>
        <dbReference type="HAMAP-Rule" id="MF_01966"/>
    </source>
</evidence>
<dbReference type="NCBIfam" id="TIGR00196">
    <property type="entry name" value="yjeF_cterm"/>
    <property type="match status" value="1"/>
</dbReference>
<dbReference type="EC" id="5.1.99.6" evidence="19"/>
<dbReference type="CDD" id="cd01171">
    <property type="entry name" value="YXKO-related"/>
    <property type="match status" value="1"/>
</dbReference>
<dbReference type="PIRSF" id="PIRSF017184">
    <property type="entry name" value="Nnr"/>
    <property type="match status" value="1"/>
</dbReference>
<comment type="function">
    <text evidence="18">Catalyzes the epimerization of the S- and R-forms of NAD(P)HX, a damaged form of NAD(P)H that is a result of enzymatic or heat-dependent hydration. This is a prerequisite for the S-specific NAD(P)H-hydrate dehydratase to allow the repair of both epimers of NAD(P)HX.</text>
</comment>
<dbReference type="Gene3D" id="3.40.50.10260">
    <property type="entry name" value="YjeF N-terminal domain"/>
    <property type="match status" value="1"/>
</dbReference>
<keyword evidence="6 17" id="KW-0547">Nucleotide-binding</keyword>
<comment type="similarity">
    <text evidence="3 19">In the N-terminal section; belongs to the NnrE/AIBP family.</text>
</comment>
<proteinExistence type="inferred from homology"/>
<keyword evidence="7 17" id="KW-0067">ATP-binding</keyword>
<feature type="binding site" evidence="18">
    <location>
        <begin position="129"/>
        <end position="135"/>
    </location>
    <ligand>
        <name>(6S)-NADPHX</name>
        <dbReference type="ChEBI" id="CHEBI:64076"/>
    </ligand>
</feature>
<evidence type="ECO:0000256" key="17">
    <source>
        <dbReference type="HAMAP-Rule" id="MF_01965"/>
    </source>
</evidence>
<keyword evidence="11 18" id="KW-0413">Isomerase</keyword>
<feature type="binding site" evidence="18">
    <location>
        <position position="125"/>
    </location>
    <ligand>
        <name>K(+)</name>
        <dbReference type="ChEBI" id="CHEBI:29103"/>
    </ligand>
</feature>
<evidence type="ECO:0000256" key="12">
    <source>
        <dbReference type="ARBA" id="ARBA00023239"/>
    </source>
</evidence>
<dbReference type="InterPro" id="IPR036652">
    <property type="entry name" value="YjeF_N_dom_sf"/>
</dbReference>
<keyword evidence="23" id="KW-1185">Reference proteome</keyword>
<comment type="caution">
    <text evidence="22">The sequence shown here is derived from an EMBL/GenBank/DDBJ whole genome shotgun (WGS) entry which is preliminary data.</text>
</comment>
<keyword evidence="10 17" id="KW-0520">NAD</keyword>
<dbReference type="PROSITE" id="PS01050">
    <property type="entry name" value="YJEF_C_2"/>
    <property type="match status" value="1"/>
</dbReference>
<evidence type="ECO:0000256" key="8">
    <source>
        <dbReference type="ARBA" id="ARBA00022857"/>
    </source>
</evidence>
<dbReference type="OrthoDB" id="9806925at2"/>
<comment type="similarity">
    <text evidence="17">Belongs to the NnrD/CARKD family.</text>
</comment>
<comment type="catalytic activity">
    <reaction evidence="16 17 19">
        <text>(6S)-NADPHX + ADP = AMP + phosphate + NADPH + H(+)</text>
        <dbReference type="Rhea" id="RHEA:32235"/>
        <dbReference type="ChEBI" id="CHEBI:15378"/>
        <dbReference type="ChEBI" id="CHEBI:43474"/>
        <dbReference type="ChEBI" id="CHEBI:57783"/>
        <dbReference type="ChEBI" id="CHEBI:64076"/>
        <dbReference type="ChEBI" id="CHEBI:456215"/>
        <dbReference type="ChEBI" id="CHEBI:456216"/>
        <dbReference type="EC" id="4.2.1.136"/>
    </reaction>
</comment>
<dbReference type="GO" id="GO:0110051">
    <property type="term" value="P:metabolite repair"/>
    <property type="evidence" value="ECO:0007669"/>
    <property type="project" value="TreeGrafter"/>
</dbReference>
<evidence type="ECO:0000256" key="4">
    <source>
        <dbReference type="ARBA" id="ARBA00009524"/>
    </source>
</evidence>
<dbReference type="Pfam" id="PF03853">
    <property type="entry name" value="YjeF_N"/>
    <property type="match status" value="1"/>
</dbReference>
<dbReference type="Proteomes" id="UP000248326">
    <property type="component" value="Unassembled WGS sequence"/>
</dbReference>
<evidence type="ECO:0000313" key="22">
    <source>
        <dbReference type="EMBL" id="PYE51187.1"/>
    </source>
</evidence>
<feature type="binding site" evidence="18">
    <location>
        <position position="62"/>
    </location>
    <ligand>
        <name>K(+)</name>
        <dbReference type="ChEBI" id="CHEBI:29103"/>
    </ligand>
</feature>
<comment type="catalytic activity">
    <reaction evidence="1 18 19">
        <text>(6R)-NADHX = (6S)-NADHX</text>
        <dbReference type="Rhea" id="RHEA:32215"/>
        <dbReference type="ChEBI" id="CHEBI:64074"/>
        <dbReference type="ChEBI" id="CHEBI:64075"/>
        <dbReference type="EC" id="5.1.99.6"/>
    </reaction>
</comment>
<dbReference type="HAMAP" id="MF_01965">
    <property type="entry name" value="NADHX_dehydratase"/>
    <property type="match status" value="1"/>
</dbReference>
<evidence type="ECO:0000313" key="23">
    <source>
        <dbReference type="Proteomes" id="UP000248326"/>
    </source>
</evidence>